<name>A0AAV7BCA3_ENGPU</name>
<sequence>MRSLWISQLWILAAVFYDAGGQQPKQDPGGVIKLPGDFSKCLGFTGVRGTTDGKNFVVAFRLSRSSADKIPNKCVFINSEAPASVTLNNPYFKKEIMMDEGQTAVVPITTNTEPTGSTKTTDTVMIEADTNISIMSQTDGNGCGDFTFISPLDNLGMEYYIMAPPNGPMGQSTQIILISLKSKADINLYVTGSVTSNGRKYSKGETITLNLMPNESFEIRSQENLSGTKVVANQDIAVIAGFTFSQNNAESCSHFYGLWPITSWRTYFLIPGDSIQSENDIVYVMASQNTTITYKSGTGQVTMEVGAGKLGQIKPTQFTPLSIQSNHGIQVLRYGLKPTYENVAGEASASG</sequence>
<keyword evidence="1" id="KW-0732">Signal</keyword>
<feature type="signal peptide" evidence="1">
    <location>
        <begin position="1"/>
        <end position="21"/>
    </location>
</feature>
<dbReference type="AlphaFoldDB" id="A0AAV7BCA3"/>
<feature type="domain" description="IgGFc-binding protein N-terminal" evidence="2">
    <location>
        <begin position="147"/>
        <end position="338"/>
    </location>
</feature>
<evidence type="ECO:0000313" key="3">
    <source>
        <dbReference type="EMBL" id="KAG8570008.1"/>
    </source>
</evidence>
<organism evidence="3 4">
    <name type="scientific">Engystomops pustulosus</name>
    <name type="common">Tungara frog</name>
    <name type="synonym">Physalaemus pustulosus</name>
    <dbReference type="NCBI Taxonomy" id="76066"/>
    <lineage>
        <taxon>Eukaryota</taxon>
        <taxon>Metazoa</taxon>
        <taxon>Chordata</taxon>
        <taxon>Craniata</taxon>
        <taxon>Vertebrata</taxon>
        <taxon>Euteleostomi</taxon>
        <taxon>Amphibia</taxon>
        <taxon>Batrachia</taxon>
        <taxon>Anura</taxon>
        <taxon>Neobatrachia</taxon>
        <taxon>Hyloidea</taxon>
        <taxon>Leptodactylidae</taxon>
        <taxon>Leiuperinae</taxon>
        <taxon>Engystomops</taxon>
    </lineage>
</organism>
<dbReference type="InterPro" id="IPR035234">
    <property type="entry name" value="IgGFc-bd_N"/>
</dbReference>
<dbReference type="Proteomes" id="UP000824782">
    <property type="component" value="Unassembled WGS sequence"/>
</dbReference>
<gene>
    <name evidence="3" type="ORF">GDO81_014641</name>
</gene>
<dbReference type="PANTHER" id="PTHR46534:SF2">
    <property type="entry name" value="VWFD DOMAIN-CONTAINING PROTEIN"/>
    <property type="match status" value="1"/>
</dbReference>
<comment type="caution">
    <text evidence="3">The sequence shown here is derived from an EMBL/GenBank/DDBJ whole genome shotgun (WGS) entry which is preliminary data.</text>
</comment>
<evidence type="ECO:0000256" key="1">
    <source>
        <dbReference type="SAM" id="SignalP"/>
    </source>
</evidence>
<keyword evidence="4" id="KW-1185">Reference proteome</keyword>
<accession>A0AAV7BCA3</accession>
<evidence type="ECO:0000313" key="4">
    <source>
        <dbReference type="Proteomes" id="UP000824782"/>
    </source>
</evidence>
<dbReference type="Pfam" id="PF17517">
    <property type="entry name" value="IgGFc_binding"/>
    <property type="match status" value="1"/>
</dbReference>
<protein>
    <recommendedName>
        <fullName evidence="2">IgGFc-binding protein N-terminal domain-containing protein</fullName>
    </recommendedName>
</protein>
<dbReference type="PANTHER" id="PTHR46534">
    <property type="entry name" value="IGGFC_BINDING DOMAIN-CONTAINING PROTEIN"/>
    <property type="match status" value="1"/>
</dbReference>
<feature type="chain" id="PRO_5043540817" description="IgGFc-binding protein N-terminal domain-containing protein" evidence="1">
    <location>
        <begin position="22"/>
        <end position="351"/>
    </location>
</feature>
<dbReference type="EMBL" id="WNYA01000006">
    <property type="protein sequence ID" value="KAG8570008.1"/>
    <property type="molecule type" value="Genomic_DNA"/>
</dbReference>
<proteinExistence type="predicted"/>
<reference evidence="3" key="1">
    <citation type="thesis" date="2020" institute="ProQuest LLC" country="789 East Eisenhower Parkway, Ann Arbor, MI, USA">
        <title>Comparative Genomics and Chromosome Evolution.</title>
        <authorList>
            <person name="Mudd A.B."/>
        </authorList>
    </citation>
    <scope>NUCLEOTIDE SEQUENCE</scope>
    <source>
        <strain evidence="3">237g6f4</strain>
        <tissue evidence="3">Blood</tissue>
    </source>
</reference>
<evidence type="ECO:0000259" key="2">
    <source>
        <dbReference type="Pfam" id="PF17517"/>
    </source>
</evidence>